<dbReference type="EMBL" id="VWXF01000001">
    <property type="protein sequence ID" value="NIF20574.1"/>
    <property type="molecule type" value="Genomic_DNA"/>
</dbReference>
<reference evidence="1 2" key="1">
    <citation type="journal article" date="2019" name="bioRxiv">
        <title>Bacteria contribute to plant secondary compound degradation in a generalist herbivore system.</title>
        <authorList>
            <person name="Francoeur C.B."/>
            <person name="Khadempour L."/>
            <person name="Moreira-Soto R.D."/>
            <person name="Gotting K."/>
            <person name="Book A.J."/>
            <person name="Pinto-Tomas A.A."/>
            <person name="Keefover-Ring K."/>
            <person name="Currie C.R."/>
        </authorList>
    </citation>
    <scope>NUCLEOTIDE SEQUENCE [LARGE SCALE GENOMIC DNA]</scope>
    <source>
        <strain evidence="1">Acro-835</strain>
    </source>
</reference>
<name>A0ABX0RA46_9GAMM</name>
<organism evidence="1 2">
    <name type="scientific">Candidatus Pantoea multigeneris</name>
    <dbReference type="NCBI Taxonomy" id="2608357"/>
    <lineage>
        <taxon>Bacteria</taxon>
        <taxon>Pseudomonadati</taxon>
        <taxon>Pseudomonadota</taxon>
        <taxon>Gammaproteobacteria</taxon>
        <taxon>Enterobacterales</taxon>
        <taxon>Erwiniaceae</taxon>
        <taxon>Pantoea</taxon>
    </lineage>
</organism>
<evidence type="ECO:0000313" key="1">
    <source>
        <dbReference type="EMBL" id="NIF20574.1"/>
    </source>
</evidence>
<dbReference type="RefSeq" id="WP_167012524.1">
    <property type="nucleotide sequence ID" value="NZ_VWXF01000001.1"/>
</dbReference>
<gene>
    <name evidence="1" type="ORF">F3J40_02935</name>
</gene>
<evidence type="ECO:0000313" key="2">
    <source>
        <dbReference type="Proteomes" id="UP001515683"/>
    </source>
</evidence>
<accession>A0ABX0RA46</accession>
<dbReference type="Proteomes" id="UP001515683">
    <property type="component" value="Unassembled WGS sequence"/>
</dbReference>
<dbReference type="InterPro" id="IPR010265">
    <property type="entry name" value="Phage_lambda_TipM"/>
</dbReference>
<dbReference type="Pfam" id="PF05939">
    <property type="entry name" value="Phage_min_tail"/>
    <property type="match status" value="1"/>
</dbReference>
<keyword evidence="2" id="KW-1185">Reference proteome</keyword>
<proteinExistence type="predicted"/>
<protein>
    <submittedName>
        <fullName evidence="1">Phage tail protein</fullName>
    </submittedName>
</protein>
<comment type="caution">
    <text evidence="1">The sequence shown here is derived from an EMBL/GenBank/DDBJ whole genome shotgun (WGS) entry which is preliminary data.</text>
</comment>
<sequence>MAIDTFSWAVRIGAEEQLSVAALSAQFGDGYSQIASAGINAAIETWTLSCNGDITEMKQVRSFLKDHVITSFWWENPWGEKKLYRVKKDSITPNFTTGVFVDISFTFLEAPSP</sequence>